<dbReference type="InterPro" id="IPR006143">
    <property type="entry name" value="RND_pump_MFP"/>
</dbReference>
<dbReference type="KEGG" id="paur:FGL86_10075"/>
<dbReference type="InterPro" id="IPR058624">
    <property type="entry name" value="MdtA-like_HH"/>
</dbReference>
<comment type="subcellular location">
    <subcellularLocation>
        <location evidence="1">Cell inner membrane</location>
        <topology evidence="1">Lipid-anchor</topology>
    </subcellularLocation>
</comment>
<feature type="domain" description="Multidrug resistance protein MdtA-like alpha-helical hairpin" evidence="5">
    <location>
        <begin position="100"/>
        <end position="169"/>
    </location>
</feature>
<keyword evidence="3" id="KW-0175">Coiled coil</keyword>
<comment type="similarity">
    <text evidence="2">Belongs to the membrane fusion protein (MFP) (TC 8.A.1) family.</text>
</comment>
<dbReference type="Pfam" id="PF25967">
    <property type="entry name" value="RND-MFP_C"/>
    <property type="match status" value="1"/>
</dbReference>
<evidence type="ECO:0000313" key="9">
    <source>
        <dbReference type="EMBL" id="QEA40895.1"/>
    </source>
</evidence>
<evidence type="ECO:0000259" key="5">
    <source>
        <dbReference type="Pfam" id="PF25876"/>
    </source>
</evidence>
<gene>
    <name evidence="9" type="ORF">FGL86_10075</name>
</gene>
<evidence type="ECO:0000256" key="1">
    <source>
        <dbReference type="ARBA" id="ARBA00004519"/>
    </source>
</evidence>
<keyword evidence="10" id="KW-1185">Reference proteome</keyword>
<dbReference type="SUPFAM" id="SSF111369">
    <property type="entry name" value="HlyD-like secretion proteins"/>
    <property type="match status" value="1"/>
</dbReference>
<evidence type="ECO:0000259" key="7">
    <source>
        <dbReference type="Pfam" id="PF25944"/>
    </source>
</evidence>
<evidence type="ECO:0000259" key="6">
    <source>
        <dbReference type="Pfam" id="PF25917"/>
    </source>
</evidence>
<dbReference type="Gene3D" id="1.10.287.470">
    <property type="entry name" value="Helix hairpin bin"/>
    <property type="match status" value="1"/>
</dbReference>
<dbReference type="Pfam" id="PF25917">
    <property type="entry name" value="BSH_RND"/>
    <property type="match status" value="1"/>
</dbReference>
<evidence type="ECO:0000256" key="2">
    <source>
        <dbReference type="ARBA" id="ARBA00009477"/>
    </source>
</evidence>
<feature type="compositionally biased region" description="Low complexity" evidence="4">
    <location>
        <begin position="377"/>
        <end position="387"/>
    </location>
</feature>
<evidence type="ECO:0000313" key="10">
    <source>
        <dbReference type="Proteomes" id="UP000321272"/>
    </source>
</evidence>
<proteinExistence type="inferred from homology"/>
<dbReference type="NCBIfam" id="TIGR01730">
    <property type="entry name" value="RND_mfp"/>
    <property type="match status" value="1"/>
</dbReference>
<feature type="region of interest" description="Disordered" evidence="4">
    <location>
        <begin position="345"/>
        <end position="421"/>
    </location>
</feature>
<dbReference type="OrthoDB" id="9800613at2"/>
<feature type="domain" description="Multidrug resistance protein MdtA-like C-terminal permuted SH3" evidence="8">
    <location>
        <begin position="295"/>
        <end position="352"/>
    </location>
</feature>
<evidence type="ECO:0000256" key="3">
    <source>
        <dbReference type="SAM" id="Coils"/>
    </source>
</evidence>
<dbReference type="Proteomes" id="UP000321272">
    <property type="component" value="Chromosome"/>
</dbReference>
<dbReference type="PANTHER" id="PTHR30158">
    <property type="entry name" value="ACRA/E-RELATED COMPONENT OF DRUG EFFLUX TRANSPORTER"/>
    <property type="match status" value="1"/>
</dbReference>
<dbReference type="InterPro" id="IPR058625">
    <property type="entry name" value="MdtA-like_BSH"/>
</dbReference>
<dbReference type="Gene3D" id="2.40.420.20">
    <property type="match status" value="1"/>
</dbReference>
<dbReference type="InterPro" id="IPR058626">
    <property type="entry name" value="MdtA-like_b-barrel"/>
</dbReference>
<dbReference type="InterPro" id="IPR058627">
    <property type="entry name" value="MdtA-like_C"/>
</dbReference>
<accession>A0A5B8SZH1</accession>
<evidence type="ECO:0000259" key="8">
    <source>
        <dbReference type="Pfam" id="PF25967"/>
    </source>
</evidence>
<dbReference type="Gene3D" id="2.40.30.170">
    <property type="match status" value="1"/>
</dbReference>
<dbReference type="Gene3D" id="2.40.50.100">
    <property type="match status" value="1"/>
</dbReference>
<organism evidence="9 10">
    <name type="scientific">Pistricoccus aurantiacus</name>
    <dbReference type="NCBI Taxonomy" id="1883414"/>
    <lineage>
        <taxon>Bacteria</taxon>
        <taxon>Pseudomonadati</taxon>
        <taxon>Pseudomonadota</taxon>
        <taxon>Gammaproteobacteria</taxon>
        <taxon>Oceanospirillales</taxon>
        <taxon>Halomonadaceae</taxon>
        <taxon>Pistricoccus</taxon>
    </lineage>
</organism>
<sequence>MAVIAFLILLAGCGSDDDDEQKQSDQDSQPPAKQAQVMEMSKRNIDLDKSYSAKLRSDRQVVVIARVSGLLEKRNFEPGDMVEEGKSLYTIEPVIYQATVNQRKADVESAKAKENRAQQDAARFQSLLKQNSVSRQQYDQAMAELQVAKANVAQAQAALESAQVDLDYTDVEAPVSGMISLSDVNVGNVVDTGTELVTITPMNPIEVRFQLPQQEAFDLRRQRRQQQDSITATLQFPDLQGDDTPPLEGKLDFLGSRVDQDTSTVQARAIFENPDKMFLPGQFVRVKLQGMQRFDVLAVPEIAVTQGLMGPQVFVLDDENKARARTVTLGEQVGPLQIITDGLEPGDRVIVSDPGGLEAGTPIDAQPYSGDPGTLSAQEGQQGQNDAQQEEAGEGDDRQASSNEDNATSSQVSAKEQDDDA</sequence>
<reference evidence="9 10" key="1">
    <citation type="submission" date="2019-06" db="EMBL/GenBank/DDBJ databases">
        <title>Genome analyses of bacteria isolated from kimchi.</title>
        <authorList>
            <person name="Lee S."/>
            <person name="Ahn S."/>
            <person name="Roh S."/>
        </authorList>
    </citation>
    <scope>NUCLEOTIDE SEQUENCE [LARGE SCALE GENOMIC DNA]</scope>
    <source>
        <strain evidence="9 10">CBA4606</strain>
    </source>
</reference>
<name>A0A5B8SZH1_9GAMM</name>
<dbReference type="GO" id="GO:0030313">
    <property type="term" value="C:cell envelope"/>
    <property type="evidence" value="ECO:0007669"/>
    <property type="project" value="UniProtKB-SubCell"/>
</dbReference>
<evidence type="ECO:0000256" key="4">
    <source>
        <dbReference type="SAM" id="MobiDB-lite"/>
    </source>
</evidence>
<dbReference type="Pfam" id="PF25944">
    <property type="entry name" value="Beta-barrel_RND"/>
    <property type="match status" value="1"/>
</dbReference>
<dbReference type="AlphaFoldDB" id="A0A5B8SZH1"/>
<dbReference type="GO" id="GO:0022857">
    <property type="term" value="F:transmembrane transporter activity"/>
    <property type="evidence" value="ECO:0007669"/>
    <property type="project" value="InterPro"/>
</dbReference>
<dbReference type="EMBL" id="CP042382">
    <property type="protein sequence ID" value="QEA40895.1"/>
    <property type="molecule type" value="Genomic_DNA"/>
</dbReference>
<dbReference type="GO" id="GO:0046677">
    <property type="term" value="P:response to antibiotic"/>
    <property type="evidence" value="ECO:0007669"/>
    <property type="project" value="TreeGrafter"/>
</dbReference>
<feature type="domain" description="Multidrug resistance protein MdtA-like beta-barrel" evidence="7">
    <location>
        <begin position="204"/>
        <end position="289"/>
    </location>
</feature>
<dbReference type="GO" id="GO:0005886">
    <property type="term" value="C:plasma membrane"/>
    <property type="evidence" value="ECO:0007669"/>
    <property type="project" value="TreeGrafter"/>
</dbReference>
<feature type="coiled-coil region" evidence="3">
    <location>
        <begin position="138"/>
        <end position="165"/>
    </location>
</feature>
<feature type="region of interest" description="Disordered" evidence="4">
    <location>
        <begin position="16"/>
        <end position="37"/>
    </location>
</feature>
<protein>
    <submittedName>
        <fullName evidence="9">Efflux RND transporter periplasmic adaptor subunit</fullName>
    </submittedName>
</protein>
<feature type="domain" description="Multidrug resistance protein MdtA-like barrel-sandwich hybrid" evidence="6">
    <location>
        <begin position="59"/>
        <end position="199"/>
    </location>
</feature>
<dbReference type="Pfam" id="PF25876">
    <property type="entry name" value="HH_MFP_RND"/>
    <property type="match status" value="1"/>
</dbReference>
<feature type="compositionally biased region" description="Polar residues" evidence="4">
    <location>
        <begin position="400"/>
        <end position="414"/>
    </location>
</feature>